<feature type="region of interest" description="Disordered" evidence="1">
    <location>
        <begin position="533"/>
        <end position="612"/>
    </location>
</feature>
<reference evidence="3 4" key="2">
    <citation type="journal article" date="2008" name="Nature">
        <title>The Phaeodactylum genome reveals the evolutionary history of diatom genomes.</title>
        <authorList>
            <person name="Bowler C."/>
            <person name="Allen A.E."/>
            <person name="Badger J.H."/>
            <person name="Grimwood J."/>
            <person name="Jabbari K."/>
            <person name="Kuo A."/>
            <person name="Maheswari U."/>
            <person name="Martens C."/>
            <person name="Maumus F."/>
            <person name="Otillar R.P."/>
            <person name="Rayko E."/>
            <person name="Salamov A."/>
            <person name="Vandepoele K."/>
            <person name="Beszteri B."/>
            <person name="Gruber A."/>
            <person name="Heijde M."/>
            <person name="Katinka M."/>
            <person name="Mock T."/>
            <person name="Valentin K."/>
            <person name="Verret F."/>
            <person name="Berges J.A."/>
            <person name="Brownlee C."/>
            <person name="Cadoret J.P."/>
            <person name="Chiovitti A."/>
            <person name="Choi C.J."/>
            <person name="Coesel S."/>
            <person name="De Martino A."/>
            <person name="Detter J.C."/>
            <person name="Durkin C."/>
            <person name="Falciatore A."/>
            <person name="Fournet J."/>
            <person name="Haruta M."/>
            <person name="Huysman M.J."/>
            <person name="Jenkins B.D."/>
            <person name="Jiroutova K."/>
            <person name="Jorgensen R.E."/>
            <person name="Joubert Y."/>
            <person name="Kaplan A."/>
            <person name="Kroger N."/>
            <person name="Kroth P.G."/>
            <person name="La Roche J."/>
            <person name="Lindquist E."/>
            <person name="Lommer M."/>
            <person name="Martin-Jezequel V."/>
            <person name="Lopez P.J."/>
            <person name="Lucas S."/>
            <person name="Mangogna M."/>
            <person name="McGinnis K."/>
            <person name="Medlin L.K."/>
            <person name="Montsant A."/>
            <person name="Oudot-Le Secq M.P."/>
            <person name="Napoli C."/>
            <person name="Obornik M."/>
            <person name="Parker M.S."/>
            <person name="Petit J.L."/>
            <person name="Porcel B.M."/>
            <person name="Poulsen N."/>
            <person name="Robison M."/>
            <person name="Rychlewski L."/>
            <person name="Rynearson T.A."/>
            <person name="Schmutz J."/>
            <person name="Shapiro H."/>
            <person name="Siaut M."/>
            <person name="Stanley M."/>
            <person name="Sussman M.R."/>
            <person name="Taylor A.R."/>
            <person name="Vardi A."/>
            <person name="von Dassow P."/>
            <person name="Vyverman W."/>
            <person name="Willis A."/>
            <person name="Wyrwicz L.S."/>
            <person name="Rokhsar D.S."/>
            <person name="Weissenbach J."/>
            <person name="Armbrust E.V."/>
            <person name="Green B.R."/>
            <person name="Van de Peer Y."/>
            <person name="Grigoriev I.V."/>
        </authorList>
    </citation>
    <scope>NUCLEOTIDE SEQUENCE [LARGE SCALE GENOMIC DNA]</scope>
    <source>
        <strain evidence="3 4">CCMP1335</strain>
    </source>
</reference>
<keyword evidence="4" id="KW-1185">Reference proteome</keyword>
<dbReference type="HOGENOM" id="CLU_423650_0_0_1"/>
<gene>
    <name evidence="3" type="ORF">THAPSDRAFT_25608</name>
</gene>
<reference evidence="3 4" key="1">
    <citation type="journal article" date="2004" name="Science">
        <title>The genome of the diatom Thalassiosira pseudonana: ecology, evolution, and metabolism.</title>
        <authorList>
            <person name="Armbrust E.V."/>
            <person name="Berges J.A."/>
            <person name="Bowler C."/>
            <person name="Green B.R."/>
            <person name="Martinez D."/>
            <person name="Putnam N.H."/>
            <person name="Zhou S."/>
            <person name="Allen A.E."/>
            <person name="Apt K.E."/>
            <person name="Bechner M."/>
            <person name="Brzezinski M.A."/>
            <person name="Chaal B.K."/>
            <person name="Chiovitti A."/>
            <person name="Davis A.K."/>
            <person name="Demarest M.S."/>
            <person name="Detter J.C."/>
            <person name="Glavina T."/>
            <person name="Goodstein D."/>
            <person name="Hadi M.Z."/>
            <person name="Hellsten U."/>
            <person name="Hildebrand M."/>
            <person name="Jenkins B.D."/>
            <person name="Jurka J."/>
            <person name="Kapitonov V.V."/>
            <person name="Kroger N."/>
            <person name="Lau W.W."/>
            <person name="Lane T.W."/>
            <person name="Larimer F.W."/>
            <person name="Lippmeier J.C."/>
            <person name="Lucas S."/>
            <person name="Medina M."/>
            <person name="Montsant A."/>
            <person name="Obornik M."/>
            <person name="Parker M.S."/>
            <person name="Palenik B."/>
            <person name="Pazour G.J."/>
            <person name="Richardson P.M."/>
            <person name="Rynearson T.A."/>
            <person name="Saito M.A."/>
            <person name="Schwartz D.C."/>
            <person name="Thamatrakoln K."/>
            <person name="Valentin K."/>
            <person name="Vardi A."/>
            <person name="Wilkerson F.P."/>
            <person name="Rokhsar D.S."/>
        </authorList>
    </citation>
    <scope>NUCLEOTIDE SEQUENCE [LARGE SCALE GENOMIC DNA]</scope>
    <source>
        <strain evidence="3 4">CCMP1335</strain>
    </source>
</reference>
<feature type="compositionally biased region" description="Polar residues" evidence="1">
    <location>
        <begin position="545"/>
        <end position="568"/>
    </location>
</feature>
<evidence type="ECO:0000256" key="2">
    <source>
        <dbReference type="SAM" id="Phobius"/>
    </source>
</evidence>
<feature type="region of interest" description="Disordered" evidence="1">
    <location>
        <begin position="1"/>
        <end position="20"/>
    </location>
</feature>
<proteinExistence type="predicted"/>
<dbReference type="PaxDb" id="35128-Thaps25608"/>
<accession>B8CEN8</accession>
<dbReference type="GeneID" id="7443342"/>
<evidence type="ECO:0000313" key="3">
    <source>
        <dbReference type="EMBL" id="EED88069.1"/>
    </source>
</evidence>
<keyword evidence="2" id="KW-1133">Transmembrane helix</keyword>
<feature type="compositionally biased region" description="Basic and acidic residues" evidence="1">
    <location>
        <begin position="533"/>
        <end position="544"/>
    </location>
</feature>
<evidence type="ECO:0000313" key="4">
    <source>
        <dbReference type="Proteomes" id="UP000001449"/>
    </source>
</evidence>
<protein>
    <submittedName>
        <fullName evidence="3">Uncharacterized protein</fullName>
    </submittedName>
</protein>
<dbReference type="InParanoid" id="B8CEN8"/>
<dbReference type="EMBL" id="CM000652">
    <property type="protein sequence ID" value="EED88069.1"/>
    <property type="molecule type" value="Genomic_DNA"/>
</dbReference>
<organism evidence="3 4">
    <name type="scientific">Thalassiosira pseudonana</name>
    <name type="common">Marine diatom</name>
    <name type="synonym">Cyclotella nana</name>
    <dbReference type="NCBI Taxonomy" id="35128"/>
    <lineage>
        <taxon>Eukaryota</taxon>
        <taxon>Sar</taxon>
        <taxon>Stramenopiles</taxon>
        <taxon>Ochrophyta</taxon>
        <taxon>Bacillariophyta</taxon>
        <taxon>Coscinodiscophyceae</taxon>
        <taxon>Thalassiosirophycidae</taxon>
        <taxon>Thalassiosirales</taxon>
        <taxon>Thalassiosiraceae</taxon>
        <taxon>Thalassiosira</taxon>
    </lineage>
</organism>
<keyword evidence="2" id="KW-0472">Membrane</keyword>
<dbReference type="eggNOG" id="ENOG502RWSD">
    <property type="taxonomic scope" value="Eukaryota"/>
</dbReference>
<feature type="transmembrane region" description="Helical" evidence="2">
    <location>
        <begin position="21"/>
        <end position="41"/>
    </location>
</feature>
<evidence type="ECO:0000256" key="1">
    <source>
        <dbReference type="SAM" id="MobiDB-lite"/>
    </source>
</evidence>
<name>B8CEN8_THAPS</name>
<sequence>MQNHRAPVIHRPPPTRRRRRTSLGYLASSVLIIVLVLQIVASTTPSTASAIQIERQLQPAPNTHRILHEIESSWWHRQLKAAEEVVEQRRRQRHRNLRHININAQPHQSDTQPLEQTFTNTRDRKIQYLPSSQHAPDSLLNLNNNANSQSFGSTNTCLSPLQRWFVTNIESISATTWSKLQSYNATSLSYLHKHYVSSSSGNGEYFGTYGERTNEMKENHERLVEFWVSAETSRAEQSASAMMDKGTFAAATYQYNGVTETSPNRSGEPGNVVLLGMHGVDLAENAKLVPTLQQVYNLDTTAAYSLANEIQTLIQEIPGAFNNPLLTANAIATQSSNSDGSNRERDSVIVGDGVFTFLEWLELGSDGPDYIHSHEFSHHIQYDLGVEKMGWSVAQETRRMEMMADVFGSYYLAHAKGGRMDASRLYQVHRAAFSLGDCEDAEGTHHGTPRQRECASNFGANLALTSYVDGGYIIPPIELRRLFDEKYDFILNLDGDECEAIVQKDTLDKTIYGDEFNQQYTDVSNVVGGSDLHLEPPDWFDEKPSSYTSPYDGQQTTLQGTPQSSSTAPYYEGTPIYVDPEEGRHSQLDNSLNGTPPTVHDEERTVGDGDDWFEESQWYGGRTVTSHGSSLRVLNLLFTSSILIVLL</sequence>
<dbReference type="RefSeq" id="XP_002294709.1">
    <property type="nucleotide sequence ID" value="XM_002294673.1"/>
</dbReference>
<keyword evidence="2" id="KW-0812">Transmembrane</keyword>
<dbReference type="Proteomes" id="UP000001449">
    <property type="component" value="Chromosome 20"/>
</dbReference>
<dbReference type="KEGG" id="tps:THAPSDRAFT_25608"/>
<dbReference type="AlphaFoldDB" id="B8CEN8"/>